<protein>
    <submittedName>
        <fullName evidence="2">Uncharacterized protein</fullName>
    </submittedName>
</protein>
<feature type="compositionally biased region" description="Polar residues" evidence="1">
    <location>
        <begin position="55"/>
        <end position="70"/>
    </location>
</feature>
<reference evidence="2 3" key="1">
    <citation type="submission" date="2014-09" db="EMBL/GenBank/DDBJ databases">
        <title>Sporocytophaga myxococcoides PG-01 genome sequencing.</title>
        <authorList>
            <person name="Liu L."/>
            <person name="Gao P.J."/>
            <person name="Chen G.J."/>
            <person name="Wang L.S."/>
        </authorList>
    </citation>
    <scope>NUCLEOTIDE SEQUENCE [LARGE SCALE GENOMIC DNA]</scope>
    <source>
        <strain evidence="2 3">PG-01</strain>
    </source>
</reference>
<keyword evidence="3" id="KW-1185">Reference proteome</keyword>
<dbReference type="EMBL" id="BBLT01000002">
    <property type="protein sequence ID" value="GAL84076.1"/>
    <property type="molecule type" value="Genomic_DNA"/>
</dbReference>
<dbReference type="Proteomes" id="UP000030185">
    <property type="component" value="Unassembled WGS sequence"/>
</dbReference>
<evidence type="ECO:0000256" key="1">
    <source>
        <dbReference type="SAM" id="MobiDB-lite"/>
    </source>
</evidence>
<proteinExistence type="predicted"/>
<evidence type="ECO:0000313" key="3">
    <source>
        <dbReference type="Proteomes" id="UP000030185"/>
    </source>
</evidence>
<name>A0A098LAT3_9BACT</name>
<accession>A0A098LAT3</accession>
<evidence type="ECO:0000313" key="2">
    <source>
        <dbReference type="EMBL" id="GAL84076.1"/>
    </source>
</evidence>
<organism evidence="2 3">
    <name type="scientific">Sporocytophaga myxococcoides</name>
    <dbReference type="NCBI Taxonomy" id="153721"/>
    <lineage>
        <taxon>Bacteria</taxon>
        <taxon>Pseudomonadati</taxon>
        <taxon>Bacteroidota</taxon>
        <taxon>Cytophagia</taxon>
        <taxon>Cytophagales</taxon>
        <taxon>Cytophagaceae</taxon>
        <taxon>Sporocytophaga</taxon>
    </lineage>
</organism>
<feature type="region of interest" description="Disordered" evidence="1">
    <location>
        <begin position="26"/>
        <end position="70"/>
    </location>
</feature>
<dbReference type="STRING" id="153721.MYP_1304"/>
<comment type="caution">
    <text evidence="2">The sequence shown here is derived from an EMBL/GenBank/DDBJ whole genome shotgun (WGS) entry which is preliminary data.</text>
</comment>
<sequence length="70" mass="7335">MFSCGRDYETVDAAFKDTLTINGVPNKVLQDKDPANLVNTKPSAPGAAESDTKNADAQASESGSDSTDQK</sequence>
<dbReference type="AlphaFoldDB" id="A0A098LAT3"/>
<gene>
    <name evidence="2" type="ORF">MYP_1304</name>
</gene>